<feature type="compositionally biased region" description="Basic and acidic residues" evidence="1">
    <location>
        <begin position="78"/>
        <end position="110"/>
    </location>
</feature>
<proteinExistence type="predicted"/>
<dbReference type="EMBL" id="CP053540">
    <property type="protein sequence ID" value="WOB41771.1"/>
    <property type="molecule type" value="Genomic_DNA"/>
</dbReference>
<accession>A0AA97BBU4</accession>
<dbReference type="RefSeq" id="WP_316789611.1">
    <property type="nucleotide sequence ID" value="NZ_CP053540.1"/>
</dbReference>
<evidence type="ECO:0000313" key="2">
    <source>
        <dbReference type="EMBL" id="WOB41771.1"/>
    </source>
</evidence>
<organism evidence="2">
    <name type="scientific">Thermoleptolyngbya oregonensis NK1-22</name>
    <dbReference type="NCBI Taxonomy" id="2547457"/>
    <lineage>
        <taxon>Bacteria</taxon>
        <taxon>Bacillati</taxon>
        <taxon>Cyanobacteriota</taxon>
        <taxon>Cyanophyceae</taxon>
        <taxon>Oculatellales</taxon>
        <taxon>Oculatellaceae</taxon>
        <taxon>Thermoleptolyngbya</taxon>
    </lineage>
</organism>
<gene>
    <name evidence="2" type="ORF">HNI00_00165</name>
</gene>
<name>A0AA97BBU4_9CYAN</name>
<protein>
    <submittedName>
        <fullName evidence="2">Uncharacterized protein</fullName>
    </submittedName>
</protein>
<dbReference type="KEGG" id="tog:HNI00_00165"/>
<sequence length="110" mass="11771">MVETAVQTIVLNGIVLNGIALNGIVLNGIALNGIVLNGIVLNGIALRVLRCIASVLYPTELAGQSPEKPAKPIVASTDSRDSRIPGFQESRRDHRAEIVDRETEMGDRTP</sequence>
<reference evidence="2" key="1">
    <citation type="submission" date="2020-05" db="EMBL/GenBank/DDBJ databases">
        <authorList>
            <person name="Zhu T."/>
            <person name="Keshari N."/>
            <person name="Lu X."/>
        </authorList>
    </citation>
    <scope>NUCLEOTIDE SEQUENCE</scope>
    <source>
        <strain evidence="2">NK1-22</strain>
    </source>
</reference>
<dbReference type="AlphaFoldDB" id="A0AA97BBU4"/>
<feature type="region of interest" description="Disordered" evidence="1">
    <location>
        <begin position="62"/>
        <end position="110"/>
    </location>
</feature>
<evidence type="ECO:0000256" key="1">
    <source>
        <dbReference type="SAM" id="MobiDB-lite"/>
    </source>
</evidence>